<feature type="compositionally biased region" description="Basic and acidic residues" evidence="8">
    <location>
        <begin position="198"/>
        <end position="211"/>
    </location>
</feature>
<name>C1FH07_MICCC</name>
<dbReference type="CDD" id="cd17584">
    <property type="entry name" value="REC_typeB_ARR-like"/>
    <property type="match status" value="1"/>
</dbReference>
<dbReference type="InParanoid" id="C1FH07"/>
<dbReference type="Gene3D" id="1.10.10.60">
    <property type="entry name" value="Homeodomain-like"/>
    <property type="match status" value="1"/>
</dbReference>
<dbReference type="NCBIfam" id="TIGR01557">
    <property type="entry name" value="myb_SHAQKYF"/>
    <property type="match status" value="1"/>
</dbReference>
<organism evidence="11 12">
    <name type="scientific">Micromonas commoda (strain RCC299 / NOUM17 / CCMP2709)</name>
    <name type="common">Picoplanktonic green alga</name>
    <dbReference type="NCBI Taxonomy" id="296587"/>
    <lineage>
        <taxon>Eukaryota</taxon>
        <taxon>Viridiplantae</taxon>
        <taxon>Chlorophyta</taxon>
        <taxon>Mamiellophyceae</taxon>
        <taxon>Mamiellales</taxon>
        <taxon>Mamiellaceae</taxon>
        <taxon>Micromonas</taxon>
    </lineage>
</organism>
<evidence type="ECO:0000256" key="1">
    <source>
        <dbReference type="ARBA" id="ARBA00022553"/>
    </source>
</evidence>
<keyword evidence="1 7" id="KW-0597">Phosphoprotein</keyword>
<dbReference type="FunFam" id="1.10.10.60:FF:000007">
    <property type="entry name" value="Two-component response regulator"/>
    <property type="match status" value="1"/>
</dbReference>
<evidence type="ECO:0000256" key="4">
    <source>
        <dbReference type="ARBA" id="ARBA00023159"/>
    </source>
</evidence>
<dbReference type="Gene3D" id="3.40.50.2300">
    <property type="match status" value="1"/>
</dbReference>
<evidence type="ECO:0000256" key="2">
    <source>
        <dbReference type="ARBA" id="ARBA00023012"/>
    </source>
</evidence>
<feature type="compositionally biased region" description="Basic and acidic residues" evidence="8">
    <location>
        <begin position="162"/>
        <end position="180"/>
    </location>
</feature>
<dbReference type="InterPro" id="IPR001789">
    <property type="entry name" value="Sig_transdc_resp-reg_receiver"/>
</dbReference>
<dbReference type="RefSeq" id="XP_002508755.1">
    <property type="nucleotide sequence ID" value="XM_002508709.1"/>
</dbReference>
<reference evidence="11 12" key="1">
    <citation type="journal article" date="2009" name="Science">
        <title>Green evolution and dynamic adaptations revealed by genomes of the marine picoeukaryotes Micromonas.</title>
        <authorList>
            <person name="Worden A.Z."/>
            <person name="Lee J.H."/>
            <person name="Mock T."/>
            <person name="Rouze P."/>
            <person name="Simmons M.P."/>
            <person name="Aerts A.L."/>
            <person name="Allen A.E."/>
            <person name="Cuvelier M.L."/>
            <person name="Derelle E."/>
            <person name="Everett M.V."/>
            <person name="Foulon E."/>
            <person name="Grimwood J."/>
            <person name="Gundlach H."/>
            <person name="Henrissat B."/>
            <person name="Napoli C."/>
            <person name="McDonald S.M."/>
            <person name="Parker M.S."/>
            <person name="Rombauts S."/>
            <person name="Salamov A."/>
            <person name="Von Dassow P."/>
            <person name="Badger J.H."/>
            <person name="Coutinho P.M."/>
            <person name="Demir E."/>
            <person name="Dubchak I."/>
            <person name="Gentemann C."/>
            <person name="Eikrem W."/>
            <person name="Gready J.E."/>
            <person name="John U."/>
            <person name="Lanier W."/>
            <person name="Lindquist E.A."/>
            <person name="Lucas S."/>
            <person name="Mayer K.F."/>
            <person name="Moreau H."/>
            <person name="Not F."/>
            <person name="Otillar R."/>
            <person name="Panaud O."/>
            <person name="Pangilinan J."/>
            <person name="Paulsen I."/>
            <person name="Piegu B."/>
            <person name="Poliakov A."/>
            <person name="Robbens S."/>
            <person name="Schmutz J."/>
            <person name="Toulza E."/>
            <person name="Wyss T."/>
            <person name="Zelensky A."/>
            <person name="Zhou K."/>
            <person name="Armbrust E.V."/>
            <person name="Bhattacharya D."/>
            <person name="Goodenough U.W."/>
            <person name="Van de Peer Y."/>
            <person name="Grigoriev I.V."/>
        </authorList>
    </citation>
    <scope>NUCLEOTIDE SEQUENCE [LARGE SCALE GENOMIC DNA]</scope>
    <source>
        <strain evidence="12">RCC299 / NOUM17</strain>
    </source>
</reference>
<evidence type="ECO:0000256" key="3">
    <source>
        <dbReference type="ARBA" id="ARBA00023015"/>
    </source>
</evidence>
<dbReference type="GO" id="GO:0003677">
    <property type="term" value="F:DNA binding"/>
    <property type="evidence" value="ECO:0007669"/>
    <property type="project" value="InterPro"/>
</dbReference>
<dbReference type="OrthoDB" id="60033at2759"/>
<dbReference type="InterPro" id="IPR001005">
    <property type="entry name" value="SANT/Myb"/>
</dbReference>
<dbReference type="EMBL" id="CP001576">
    <property type="protein sequence ID" value="ACO70013.1"/>
    <property type="molecule type" value="Genomic_DNA"/>
</dbReference>
<feature type="region of interest" description="Disordered" evidence="8">
    <location>
        <begin position="131"/>
        <end position="221"/>
    </location>
</feature>
<dbReference type="GO" id="GO:0009736">
    <property type="term" value="P:cytokinin-activated signaling pathway"/>
    <property type="evidence" value="ECO:0007669"/>
    <property type="project" value="InterPro"/>
</dbReference>
<dbReference type="InterPro" id="IPR011006">
    <property type="entry name" value="CheY-like_superfamily"/>
</dbReference>
<sequence length="488" mass="50681">MSTPAVSKGFPIGLRVLVVDDDPLCLKIVEKMLKRCQYEVTTFSRGAEALKTLRERKDDFDIVLSDVHMPDMDGFKLLEHIALELDIPVMMMSANCATDVVLRGIIHGAVDYLLKPVRIEELRNIWQHVVRRKRESSQGNLRSGEGGSNGRTVSGGSTGEGGGKDSKGSSEQHGDAKDKTGSAGGSGGSSKRKKGSGKKGDEGTDEVKDGSGGDENEDSSALKKPRVVWSAELHQQFVTAVNQLGIDKAVPKRILDLMGVQGLTRENVASHLQKYRLYLKRLQGVNSGGAPGGGPGFMSPIALDGSMVQGGPGGRVGSPAIGGPNGPIMVGHGHIDPAMLAGGAPQTIQMGMVYGGPGMGPPQMMAPNGKGGGGMPGGYVMQPGQMMAPNGQMMPVGQMGPGGMMVQGPGGGMMQMHDGGMMNGNGSYGSLQNMKQGNGVVMMPNGGMGGVDGAIPNMATGLINGQGLPDDDVLDMFLKDGLPEGEGF</sequence>
<dbReference type="InterPro" id="IPR017930">
    <property type="entry name" value="Myb_dom"/>
</dbReference>
<evidence type="ECO:0000313" key="12">
    <source>
        <dbReference type="Proteomes" id="UP000002009"/>
    </source>
</evidence>
<gene>
    <name evidence="11" type="ORF">MICPUN_106146</name>
</gene>
<dbReference type="Proteomes" id="UP000002009">
    <property type="component" value="Chromosome 10"/>
</dbReference>
<dbReference type="SMART" id="SM00448">
    <property type="entry name" value="REC"/>
    <property type="match status" value="1"/>
</dbReference>
<keyword evidence="2" id="KW-0902">Two-component regulatory system</keyword>
<dbReference type="FunCoup" id="C1FH07">
    <property type="interactions" value="15"/>
</dbReference>
<keyword evidence="5" id="KW-0804">Transcription</keyword>
<keyword evidence="12" id="KW-1185">Reference proteome</keyword>
<dbReference type="SUPFAM" id="SSF46689">
    <property type="entry name" value="Homeodomain-like"/>
    <property type="match status" value="1"/>
</dbReference>
<evidence type="ECO:0000313" key="11">
    <source>
        <dbReference type="EMBL" id="ACO70013.1"/>
    </source>
</evidence>
<dbReference type="InterPro" id="IPR045279">
    <property type="entry name" value="ARR-like"/>
</dbReference>
<evidence type="ECO:0000256" key="7">
    <source>
        <dbReference type="PROSITE-ProRule" id="PRU00169"/>
    </source>
</evidence>
<dbReference type="Pfam" id="PF00072">
    <property type="entry name" value="Response_reg"/>
    <property type="match status" value="1"/>
</dbReference>
<dbReference type="KEGG" id="mis:MICPUN_106146"/>
<dbReference type="PANTHER" id="PTHR43874">
    <property type="entry name" value="TWO-COMPONENT RESPONSE REGULATOR"/>
    <property type="match status" value="1"/>
</dbReference>
<dbReference type="InterPro" id="IPR009057">
    <property type="entry name" value="Homeodomain-like_sf"/>
</dbReference>
<dbReference type="Pfam" id="PF00249">
    <property type="entry name" value="Myb_DNA-binding"/>
    <property type="match status" value="1"/>
</dbReference>
<dbReference type="InterPro" id="IPR006447">
    <property type="entry name" value="Myb_dom_plants"/>
</dbReference>
<feature type="domain" description="Response regulatory" evidence="9">
    <location>
        <begin position="15"/>
        <end position="130"/>
    </location>
</feature>
<protein>
    <submittedName>
        <fullName evidence="11">G2-like myb-transcription factor with a n-terminal response regulator receiver domain</fullName>
    </submittedName>
</protein>
<proteinExistence type="predicted"/>
<keyword evidence="4" id="KW-0010">Activator</keyword>
<dbReference type="PROSITE" id="PS51294">
    <property type="entry name" value="HTH_MYB"/>
    <property type="match status" value="1"/>
</dbReference>
<dbReference type="GeneID" id="8247032"/>
<accession>C1FH07</accession>
<evidence type="ECO:0000259" key="9">
    <source>
        <dbReference type="PROSITE" id="PS50110"/>
    </source>
</evidence>
<feature type="domain" description="HTH myb-type" evidence="10">
    <location>
        <begin position="223"/>
        <end position="280"/>
    </location>
</feature>
<dbReference type="PANTHER" id="PTHR43874:SF67">
    <property type="entry name" value="TWO-COMPONENT RESPONSE REGULATOR ARR2"/>
    <property type="match status" value="1"/>
</dbReference>
<dbReference type="GO" id="GO:0000160">
    <property type="term" value="P:phosphorelay signal transduction system"/>
    <property type="evidence" value="ECO:0007669"/>
    <property type="project" value="UniProtKB-KW"/>
</dbReference>
<dbReference type="PROSITE" id="PS50110">
    <property type="entry name" value="RESPONSE_REGULATORY"/>
    <property type="match status" value="1"/>
</dbReference>
<evidence type="ECO:0000259" key="10">
    <source>
        <dbReference type="PROSITE" id="PS51294"/>
    </source>
</evidence>
<keyword evidence="6" id="KW-0539">Nucleus</keyword>
<dbReference type="SUPFAM" id="SSF52172">
    <property type="entry name" value="CheY-like"/>
    <property type="match status" value="1"/>
</dbReference>
<dbReference type="OMA" id="MLKRCQY"/>
<dbReference type="AlphaFoldDB" id="C1FH07"/>
<evidence type="ECO:0000256" key="6">
    <source>
        <dbReference type="ARBA" id="ARBA00023242"/>
    </source>
</evidence>
<keyword evidence="3" id="KW-0805">Transcription regulation</keyword>
<evidence type="ECO:0000256" key="8">
    <source>
        <dbReference type="SAM" id="MobiDB-lite"/>
    </source>
</evidence>
<dbReference type="STRING" id="296587.C1FH07"/>
<feature type="modified residue" description="4-aspartylphosphate" evidence="7">
    <location>
        <position position="66"/>
    </location>
</feature>
<evidence type="ECO:0000256" key="5">
    <source>
        <dbReference type="ARBA" id="ARBA00023163"/>
    </source>
</evidence>
<dbReference type="eggNOG" id="KOG1601">
    <property type="taxonomic scope" value="Eukaryota"/>
</dbReference>